<proteinExistence type="inferred from homology"/>
<keyword evidence="5 7" id="KW-1133">Transmembrane helix</keyword>
<evidence type="ECO:0000256" key="7">
    <source>
        <dbReference type="SAM" id="Phobius"/>
    </source>
</evidence>
<evidence type="ECO:0000256" key="6">
    <source>
        <dbReference type="ARBA" id="ARBA00023136"/>
    </source>
</evidence>
<feature type="transmembrane region" description="Helical" evidence="7">
    <location>
        <begin position="12"/>
        <end position="32"/>
    </location>
</feature>
<gene>
    <name evidence="8" type="ORF">SAMN06264849_10560</name>
</gene>
<evidence type="ECO:0000256" key="4">
    <source>
        <dbReference type="ARBA" id="ARBA00022692"/>
    </source>
</evidence>
<feature type="transmembrane region" description="Helical" evidence="7">
    <location>
        <begin position="88"/>
        <end position="108"/>
    </location>
</feature>
<comment type="subcellular location">
    <subcellularLocation>
        <location evidence="1">Cell membrane</location>
        <topology evidence="1">Multi-pass membrane protein</topology>
    </subcellularLocation>
</comment>
<dbReference type="EMBL" id="FXTI01000005">
    <property type="protein sequence ID" value="SMO65597.1"/>
    <property type="molecule type" value="Genomic_DNA"/>
</dbReference>
<feature type="transmembrane region" description="Helical" evidence="7">
    <location>
        <begin position="120"/>
        <end position="143"/>
    </location>
</feature>
<evidence type="ECO:0000256" key="5">
    <source>
        <dbReference type="ARBA" id="ARBA00022989"/>
    </source>
</evidence>
<sequence>MLEQWSYILNFLSYLGVTIPLVVLGALLFLLTTPYREIQLIKEGADASDSQAFHAAKAAAYDLGGKLLGLCLVLASAIYHSLGLVDLVIWGVIGAVFQVIIFYLFELITPFRIVSEIPNGNVSVGIFTSLLSISTGLLMAALISY</sequence>
<dbReference type="GO" id="GO:0005886">
    <property type="term" value="C:plasma membrane"/>
    <property type="evidence" value="ECO:0007669"/>
    <property type="project" value="UniProtKB-SubCell"/>
</dbReference>
<evidence type="ECO:0000313" key="9">
    <source>
        <dbReference type="Proteomes" id="UP000315636"/>
    </source>
</evidence>
<keyword evidence="4 7" id="KW-0812">Transmembrane</keyword>
<evidence type="ECO:0000256" key="3">
    <source>
        <dbReference type="ARBA" id="ARBA00022475"/>
    </source>
</evidence>
<protein>
    <submittedName>
        <fullName evidence="8">Putative membrane protein</fullName>
    </submittedName>
</protein>
<evidence type="ECO:0000256" key="2">
    <source>
        <dbReference type="ARBA" id="ARBA00005779"/>
    </source>
</evidence>
<dbReference type="Pfam" id="PF03994">
    <property type="entry name" value="DUF350"/>
    <property type="match status" value="1"/>
</dbReference>
<reference evidence="8 9" key="1">
    <citation type="submission" date="2017-05" db="EMBL/GenBank/DDBJ databases">
        <authorList>
            <person name="Varghese N."/>
            <person name="Submissions S."/>
        </authorList>
    </citation>
    <scope>NUCLEOTIDE SEQUENCE [LARGE SCALE GENOMIC DNA]</scope>
    <source>
        <strain evidence="8 9">DSM 45474</strain>
    </source>
</reference>
<dbReference type="OrthoDB" id="1683095at2"/>
<keyword evidence="9" id="KW-1185">Reference proteome</keyword>
<keyword evidence="6 7" id="KW-0472">Membrane</keyword>
<keyword evidence="3" id="KW-1003">Cell membrane</keyword>
<dbReference type="PANTHER" id="PTHR40043">
    <property type="entry name" value="UPF0719 INNER MEMBRANE PROTEIN YJFL"/>
    <property type="match status" value="1"/>
</dbReference>
<evidence type="ECO:0000256" key="1">
    <source>
        <dbReference type="ARBA" id="ARBA00004651"/>
    </source>
</evidence>
<accession>A0A521D1M0</accession>
<dbReference type="PANTHER" id="PTHR40043:SF1">
    <property type="entry name" value="UPF0719 INNER MEMBRANE PROTEIN YJFL"/>
    <property type="match status" value="1"/>
</dbReference>
<name>A0A521D1M0_9BACL</name>
<evidence type="ECO:0000313" key="8">
    <source>
        <dbReference type="EMBL" id="SMO65597.1"/>
    </source>
</evidence>
<dbReference type="AlphaFoldDB" id="A0A521D1M0"/>
<feature type="transmembrane region" description="Helical" evidence="7">
    <location>
        <begin position="63"/>
        <end position="82"/>
    </location>
</feature>
<comment type="similarity">
    <text evidence="2">Belongs to the UPF0719 family.</text>
</comment>
<organism evidence="8 9">
    <name type="scientific">Melghirimyces algeriensis</name>
    <dbReference type="NCBI Taxonomy" id="910412"/>
    <lineage>
        <taxon>Bacteria</taxon>
        <taxon>Bacillati</taxon>
        <taxon>Bacillota</taxon>
        <taxon>Bacilli</taxon>
        <taxon>Bacillales</taxon>
        <taxon>Thermoactinomycetaceae</taxon>
        <taxon>Melghirimyces</taxon>
    </lineage>
</organism>
<dbReference type="Proteomes" id="UP000315636">
    <property type="component" value="Unassembled WGS sequence"/>
</dbReference>
<dbReference type="RefSeq" id="WP_142505398.1">
    <property type="nucleotide sequence ID" value="NZ_FXTI01000005.1"/>
</dbReference>
<dbReference type="InterPro" id="IPR007140">
    <property type="entry name" value="DUF350"/>
</dbReference>